<comment type="caution">
    <text evidence="3">The sequence shown here is derived from an EMBL/GenBank/DDBJ whole genome shotgun (WGS) entry which is preliminary data.</text>
</comment>
<dbReference type="GO" id="GO:0016020">
    <property type="term" value="C:membrane"/>
    <property type="evidence" value="ECO:0007669"/>
    <property type="project" value="InterPro"/>
</dbReference>
<gene>
    <name evidence="3" type="ORF">HPB48_017211</name>
</gene>
<dbReference type="InterPro" id="IPR007705">
    <property type="entry name" value="Vesicle_trsprt_v-SNARE_N"/>
</dbReference>
<evidence type="ECO:0000313" key="4">
    <source>
        <dbReference type="Proteomes" id="UP000821853"/>
    </source>
</evidence>
<evidence type="ECO:0000313" key="3">
    <source>
        <dbReference type="EMBL" id="KAH9359759.1"/>
    </source>
</evidence>
<keyword evidence="1" id="KW-0175">Coiled coil</keyword>
<name>A0A9J6FAM6_HAELO</name>
<dbReference type="VEuPathDB" id="VectorBase:HLOH_046704"/>
<feature type="coiled-coil region" evidence="1">
    <location>
        <begin position="5"/>
        <end position="39"/>
    </location>
</feature>
<dbReference type="Pfam" id="PF05008">
    <property type="entry name" value="V-SNARE"/>
    <property type="match status" value="1"/>
</dbReference>
<evidence type="ECO:0000259" key="2">
    <source>
        <dbReference type="Pfam" id="PF05008"/>
    </source>
</evidence>
<dbReference type="AlphaFoldDB" id="A0A9J6FAM6"/>
<sequence>MSNIYDEVIAKLKHQSDDISNLKKRVVKLEAEAREKEVGKLQFKVNELDQYSRRINLEVHGLPQHTNENLLEKLNKLACDLELPPLSERDIEAAHRMPSKNEKKGDKHDVVFVRFSSRLTKERWLEKKSELRKANADIFFNENLTAYNKALFLENEIESNRNGISVHMAQKWQAFCASHPT</sequence>
<dbReference type="Gene3D" id="3.30.70.1820">
    <property type="entry name" value="L1 transposable element, RRM domain"/>
    <property type="match status" value="1"/>
</dbReference>
<keyword evidence="4" id="KW-1185">Reference proteome</keyword>
<reference evidence="3 4" key="1">
    <citation type="journal article" date="2020" name="Cell">
        <title>Large-Scale Comparative Analyses of Tick Genomes Elucidate Their Genetic Diversity and Vector Capacities.</title>
        <authorList>
            <consortium name="Tick Genome and Microbiome Consortium (TIGMIC)"/>
            <person name="Jia N."/>
            <person name="Wang J."/>
            <person name="Shi W."/>
            <person name="Du L."/>
            <person name="Sun Y."/>
            <person name="Zhan W."/>
            <person name="Jiang J.F."/>
            <person name="Wang Q."/>
            <person name="Zhang B."/>
            <person name="Ji P."/>
            <person name="Bell-Sakyi L."/>
            <person name="Cui X.M."/>
            <person name="Yuan T.T."/>
            <person name="Jiang B.G."/>
            <person name="Yang W.F."/>
            <person name="Lam T.T."/>
            <person name="Chang Q.C."/>
            <person name="Ding S.J."/>
            <person name="Wang X.J."/>
            <person name="Zhu J.G."/>
            <person name="Ruan X.D."/>
            <person name="Zhao L."/>
            <person name="Wei J.T."/>
            <person name="Ye R.Z."/>
            <person name="Que T.C."/>
            <person name="Du C.H."/>
            <person name="Zhou Y.H."/>
            <person name="Cheng J.X."/>
            <person name="Dai P.F."/>
            <person name="Guo W.B."/>
            <person name="Han X.H."/>
            <person name="Huang E.J."/>
            <person name="Li L.F."/>
            <person name="Wei W."/>
            <person name="Gao Y.C."/>
            <person name="Liu J.Z."/>
            <person name="Shao H.Z."/>
            <person name="Wang X."/>
            <person name="Wang C.C."/>
            <person name="Yang T.C."/>
            <person name="Huo Q.B."/>
            <person name="Li W."/>
            <person name="Chen H.Y."/>
            <person name="Chen S.E."/>
            <person name="Zhou L.G."/>
            <person name="Ni X.B."/>
            <person name="Tian J.H."/>
            <person name="Sheng Y."/>
            <person name="Liu T."/>
            <person name="Pan Y.S."/>
            <person name="Xia L.Y."/>
            <person name="Li J."/>
            <person name="Zhao F."/>
            <person name="Cao W.C."/>
        </authorList>
    </citation>
    <scope>NUCLEOTIDE SEQUENCE [LARGE SCALE GENOMIC DNA]</scope>
    <source>
        <strain evidence="3">HaeL-2018</strain>
    </source>
</reference>
<feature type="domain" description="Vesicle transport v-SNARE N-terminal" evidence="2">
    <location>
        <begin position="1"/>
        <end position="77"/>
    </location>
</feature>
<organism evidence="3 4">
    <name type="scientific">Haemaphysalis longicornis</name>
    <name type="common">Bush tick</name>
    <dbReference type="NCBI Taxonomy" id="44386"/>
    <lineage>
        <taxon>Eukaryota</taxon>
        <taxon>Metazoa</taxon>
        <taxon>Ecdysozoa</taxon>
        <taxon>Arthropoda</taxon>
        <taxon>Chelicerata</taxon>
        <taxon>Arachnida</taxon>
        <taxon>Acari</taxon>
        <taxon>Parasitiformes</taxon>
        <taxon>Ixodida</taxon>
        <taxon>Ixodoidea</taxon>
        <taxon>Ixodidae</taxon>
        <taxon>Haemaphysalinae</taxon>
        <taxon>Haemaphysalis</taxon>
    </lineage>
</organism>
<dbReference type="Proteomes" id="UP000821853">
    <property type="component" value="Chromosome 1"/>
</dbReference>
<dbReference type="GO" id="GO:0006886">
    <property type="term" value="P:intracellular protein transport"/>
    <property type="evidence" value="ECO:0007669"/>
    <property type="project" value="InterPro"/>
</dbReference>
<evidence type="ECO:0000256" key="1">
    <source>
        <dbReference type="SAM" id="Coils"/>
    </source>
</evidence>
<dbReference type="OrthoDB" id="7477812at2759"/>
<accession>A0A9J6FAM6</accession>
<proteinExistence type="predicted"/>
<dbReference type="EMBL" id="JABSTR010000001">
    <property type="protein sequence ID" value="KAH9359759.1"/>
    <property type="molecule type" value="Genomic_DNA"/>
</dbReference>
<protein>
    <recommendedName>
        <fullName evidence="2">Vesicle transport v-SNARE N-terminal domain-containing protein</fullName>
    </recommendedName>
</protein>